<reference evidence="1 2" key="1">
    <citation type="submission" date="2023-07" db="EMBL/GenBank/DDBJ databases">
        <title>Comparative genomics of wheat-associated soil bacteria to identify genetic determinants of phenazine resistance.</title>
        <authorList>
            <person name="Mouncey N."/>
        </authorList>
    </citation>
    <scope>NUCLEOTIDE SEQUENCE [LARGE SCALE GENOMIC DNA]</scope>
    <source>
        <strain evidence="1 2">B3I12</strain>
    </source>
</reference>
<name>A0ABU0QF68_9ACTN</name>
<gene>
    <name evidence="1" type="ORF">QF034_000016</name>
</gene>
<sequence>MLTVLDRSHLAGLILAFGLMVAVRRYIASAHA</sequence>
<proteinExistence type="predicted"/>
<accession>A0ABU0QF68</accession>
<dbReference type="Proteomes" id="UP001232755">
    <property type="component" value="Unassembled WGS sequence"/>
</dbReference>
<evidence type="ECO:0000313" key="2">
    <source>
        <dbReference type="Proteomes" id="UP001232755"/>
    </source>
</evidence>
<evidence type="ECO:0000313" key="1">
    <source>
        <dbReference type="EMBL" id="MDQ0745785.1"/>
    </source>
</evidence>
<protein>
    <submittedName>
        <fullName evidence="1">Uncharacterized protein</fullName>
    </submittedName>
</protein>
<organism evidence="1 2">
    <name type="scientific">Streptomyces africanus</name>
    <dbReference type="NCBI Taxonomy" id="231024"/>
    <lineage>
        <taxon>Bacteria</taxon>
        <taxon>Bacillati</taxon>
        <taxon>Actinomycetota</taxon>
        <taxon>Actinomycetes</taxon>
        <taxon>Kitasatosporales</taxon>
        <taxon>Streptomycetaceae</taxon>
        <taxon>Streptomyces</taxon>
    </lineage>
</organism>
<comment type="caution">
    <text evidence="1">The sequence shown here is derived from an EMBL/GenBank/DDBJ whole genome shotgun (WGS) entry which is preliminary data.</text>
</comment>
<dbReference type="EMBL" id="JAUSYP010000001">
    <property type="protein sequence ID" value="MDQ0745785.1"/>
    <property type="molecule type" value="Genomic_DNA"/>
</dbReference>
<keyword evidence="2" id="KW-1185">Reference proteome</keyword>